<keyword evidence="2" id="KW-1185">Reference proteome</keyword>
<protein>
    <submittedName>
        <fullName evidence="1">24807_t:CDS:1</fullName>
    </submittedName>
</protein>
<accession>A0ACA9SVE5</accession>
<organism evidence="1 2">
    <name type="scientific">Racocetra persica</name>
    <dbReference type="NCBI Taxonomy" id="160502"/>
    <lineage>
        <taxon>Eukaryota</taxon>
        <taxon>Fungi</taxon>
        <taxon>Fungi incertae sedis</taxon>
        <taxon>Mucoromycota</taxon>
        <taxon>Glomeromycotina</taxon>
        <taxon>Glomeromycetes</taxon>
        <taxon>Diversisporales</taxon>
        <taxon>Gigasporaceae</taxon>
        <taxon>Racocetra</taxon>
    </lineage>
</organism>
<name>A0ACA9SVE5_9GLOM</name>
<dbReference type="Proteomes" id="UP000789920">
    <property type="component" value="Unassembled WGS sequence"/>
</dbReference>
<proteinExistence type="predicted"/>
<feature type="non-terminal residue" evidence="1">
    <location>
        <position position="42"/>
    </location>
</feature>
<sequence length="42" mass="4601">MYSETPVVAVLIQETTYTKGLIGEVDVLEILRSVGIEVIHKG</sequence>
<evidence type="ECO:0000313" key="2">
    <source>
        <dbReference type="Proteomes" id="UP000789920"/>
    </source>
</evidence>
<evidence type="ECO:0000313" key="1">
    <source>
        <dbReference type="EMBL" id="CAG8850028.1"/>
    </source>
</evidence>
<reference evidence="1" key="1">
    <citation type="submission" date="2021-06" db="EMBL/GenBank/DDBJ databases">
        <authorList>
            <person name="Kallberg Y."/>
            <person name="Tangrot J."/>
            <person name="Rosling A."/>
        </authorList>
    </citation>
    <scope>NUCLEOTIDE SEQUENCE</scope>
    <source>
        <strain evidence="1">MA461A</strain>
    </source>
</reference>
<dbReference type="EMBL" id="CAJVQC010168680">
    <property type="protein sequence ID" value="CAG8850028.1"/>
    <property type="molecule type" value="Genomic_DNA"/>
</dbReference>
<comment type="caution">
    <text evidence="1">The sequence shown here is derived from an EMBL/GenBank/DDBJ whole genome shotgun (WGS) entry which is preliminary data.</text>
</comment>
<gene>
    <name evidence="1" type="ORF">RPERSI_LOCUS35890</name>
</gene>